<sequence>MAILTSPRGRRSMAWTLRGTKRDQPSCCAGALGRTGIALNFVGGGECGNLFRNFAWDDSPLGTPDAWPVELQTLVNVMLGSLQPMLIVWGPSQITLYNDGYAAMCGNRHPAAFGHPFRDLWYDIWDAVDPIISAAYAGQGTSMDDIEFIMYRKGYAEETHFSFSYTPVRDQSGVVLGMFCACSEITGEIIVRREQKSLQEKLLQIFEMSPAGIATLGGPDHIFEFANEEYYSMIGIGRDIIGKSVAEAVSEVVDQGFIDLLDTVYKTGEPFAARAVPVELNRGPDGEKQKRFIDLVYQAMRAPSGEIMGILVQAQDVTERLAEQKHRELISHELGHRLKNQLAMVQAIASQTLRSAESLDSARKILSGRIGVLSAAHDTVIQGGLGTSNVHKLVNQMLEVHDDPMASRFTVSGANLRVGSRPSLSLSLILHELATNAVKYGALSVPDGKVDISWHITGEAKDRFELVWTETGGPEVAAPERVGSGSRLIKAGLAGAANGRVDILYEACGLRCVISADLTSFQQEH</sequence>
<dbReference type="PANTHER" id="PTHR41523:SF7">
    <property type="entry name" value="HISTIDINE KINASE"/>
    <property type="match status" value="1"/>
</dbReference>
<dbReference type="EMBL" id="NXEJ01000002">
    <property type="protein sequence ID" value="POO53459.1"/>
    <property type="molecule type" value="Genomic_DNA"/>
</dbReference>
<reference evidence="9 10" key="1">
    <citation type="journal article" date="2018" name="Syst. Appl. Microbiol.">
        <title>Agrobacterium rosae sp. nov., isolated from galls on different agricultural crops.</title>
        <authorList>
            <person name="Kuzmanovic N."/>
            <person name="Pulawska J."/>
            <person name="Smalla K."/>
            <person name="Nesme X."/>
        </authorList>
    </citation>
    <scope>NUCLEOTIDE SEQUENCE [LARGE SCALE GENOMIC DNA]</scope>
    <source>
        <strain evidence="9 10">NCPPB 1650</strain>
    </source>
</reference>
<keyword evidence="3" id="KW-0597">Phosphoprotein</keyword>
<dbReference type="InterPro" id="IPR011102">
    <property type="entry name" value="Sig_transdc_His_kinase_HWE"/>
</dbReference>
<proteinExistence type="predicted"/>
<keyword evidence="6" id="KW-0418">Kinase</keyword>
<evidence type="ECO:0000256" key="7">
    <source>
        <dbReference type="ARBA" id="ARBA00022840"/>
    </source>
</evidence>
<dbReference type="InterPro" id="IPR035965">
    <property type="entry name" value="PAS-like_dom_sf"/>
</dbReference>
<dbReference type="GO" id="GO:0005524">
    <property type="term" value="F:ATP binding"/>
    <property type="evidence" value="ECO:0007669"/>
    <property type="project" value="UniProtKB-KW"/>
</dbReference>
<dbReference type="Proteomes" id="UP000237447">
    <property type="component" value="Unassembled WGS sequence"/>
</dbReference>
<dbReference type="InterPro" id="IPR036890">
    <property type="entry name" value="HATPase_C_sf"/>
</dbReference>
<evidence type="ECO:0000256" key="1">
    <source>
        <dbReference type="ARBA" id="ARBA00000085"/>
    </source>
</evidence>
<dbReference type="Gene3D" id="3.30.450.20">
    <property type="entry name" value="PAS domain"/>
    <property type="match status" value="2"/>
</dbReference>
<comment type="caution">
    <text evidence="9">The sequence shown here is derived from an EMBL/GenBank/DDBJ whole genome shotgun (WGS) entry which is preliminary data.</text>
</comment>
<evidence type="ECO:0000256" key="5">
    <source>
        <dbReference type="ARBA" id="ARBA00022741"/>
    </source>
</evidence>
<gene>
    <name evidence="9" type="ORF">CPJ18_04325</name>
</gene>
<keyword evidence="5" id="KW-0547">Nucleotide-binding</keyword>
<evidence type="ECO:0000256" key="6">
    <source>
        <dbReference type="ARBA" id="ARBA00022777"/>
    </source>
</evidence>
<dbReference type="EC" id="2.7.13.3" evidence="2"/>
<evidence type="ECO:0000256" key="2">
    <source>
        <dbReference type="ARBA" id="ARBA00012438"/>
    </source>
</evidence>
<evidence type="ECO:0000256" key="3">
    <source>
        <dbReference type="ARBA" id="ARBA00022553"/>
    </source>
</evidence>
<dbReference type="GO" id="GO:0004673">
    <property type="term" value="F:protein histidine kinase activity"/>
    <property type="evidence" value="ECO:0007669"/>
    <property type="project" value="UniProtKB-EC"/>
</dbReference>
<dbReference type="Gene3D" id="3.30.565.10">
    <property type="entry name" value="Histidine kinase-like ATPase, C-terminal domain"/>
    <property type="match status" value="1"/>
</dbReference>
<evidence type="ECO:0000256" key="4">
    <source>
        <dbReference type="ARBA" id="ARBA00022679"/>
    </source>
</evidence>
<name>A0AAE5VQQ0_9HYPH</name>
<keyword evidence="4" id="KW-0808">Transferase</keyword>
<protein>
    <recommendedName>
        <fullName evidence="2">histidine kinase</fullName>
        <ecNumber evidence="2">2.7.13.3</ecNumber>
    </recommendedName>
</protein>
<evidence type="ECO:0000259" key="8">
    <source>
        <dbReference type="SMART" id="SM00911"/>
    </source>
</evidence>
<dbReference type="SMART" id="SM00911">
    <property type="entry name" value="HWE_HK"/>
    <property type="match status" value="1"/>
</dbReference>
<evidence type="ECO:0000313" key="10">
    <source>
        <dbReference type="Proteomes" id="UP000237447"/>
    </source>
</evidence>
<dbReference type="PANTHER" id="PTHR41523">
    <property type="entry name" value="TWO-COMPONENT SYSTEM SENSOR PROTEIN"/>
    <property type="match status" value="1"/>
</dbReference>
<feature type="domain" description="Signal transduction histidine kinase HWE region" evidence="8">
    <location>
        <begin position="333"/>
        <end position="415"/>
    </location>
</feature>
<dbReference type="AlphaFoldDB" id="A0AAE5VQQ0"/>
<dbReference type="Pfam" id="PF08448">
    <property type="entry name" value="PAS_4"/>
    <property type="match status" value="2"/>
</dbReference>
<dbReference type="SUPFAM" id="SSF55785">
    <property type="entry name" value="PYP-like sensor domain (PAS domain)"/>
    <property type="match status" value="2"/>
</dbReference>
<accession>A0AAE5VQQ0</accession>
<dbReference type="InterPro" id="IPR013656">
    <property type="entry name" value="PAS_4"/>
</dbReference>
<keyword evidence="7" id="KW-0067">ATP-binding</keyword>
<comment type="catalytic activity">
    <reaction evidence="1">
        <text>ATP + protein L-histidine = ADP + protein N-phospho-L-histidine.</text>
        <dbReference type="EC" id="2.7.13.3"/>
    </reaction>
</comment>
<organism evidence="9 10">
    <name type="scientific">Agrobacterium rosae</name>
    <dbReference type="NCBI Taxonomy" id="1972867"/>
    <lineage>
        <taxon>Bacteria</taxon>
        <taxon>Pseudomonadati</taxon>
        <taxon>Pseudomonadota</taxon>
        <taxon>Alphaproteobacteria</taxon>
        <taxon>Hyphomicrobiales</taxon>
        <taxon>Rhizobiaceae</taxon>
        <taxon>Rhizobium/Agrobacterium group</taxon>
        <taxon>Agrobacterium</taxon>
    </lineage>
</organism>
<evidence type="ECO:0000313" key="9">
    <source>
        <dbReference type="EMBL" id="POO53459.1"/>
    </source>
</evidence>
<dbReference type="Pfam" id="PF07536">
    <property type="entry name" value="HWE_HK"/>
    <property type="match status" value="1"/>
</dbReference>